<organism evidence="1 2">
    <name type="scientific">candidate division WS6 bacterium GW2011_GWF2_39_15</name>
    <dbReference type="NCBI Taxonomy" id="1619100"/>
    <lineage>
        <taxon>Bacteria</taxon>
        <taxon>Candidatus Dojkabacteria</taxon>
    </lineage>
</organism>
<comment type="caution">
    <text evidence="1">The sequence shown here is derived from an EMBL/GenBank/DDBJ whole genome shotgun (WGS) entry which is preliminary data.</text>
</comment>
<dbReference type="STRING" id="1619100.UT34_C0001G0023"/>
<evidence type="ECO:0000313" key="2">
    <source>
        <dbReference type="Proteomes" id="UP000034799"/>
    </source>
</evidence>
<evidence type="ECO:0000313" key="1">
    <source>
        <dbReference type="EMBL" id="KKR05983.1"/>
    </source>
</evidence>
<protein>
    <recommendedName>
        <fullName evidence="3">Dockerin domain-containing protein</fullName>
    </recommendedName>
</protein>
<dbReference type="EMBL" id="LBWK01000001">
    <property type="protein sequence ID" value="KKR05983.1"/>
    <property type="molecule type" value="Genomic_DNA"/>
</dbReference>
<sequence>MVWNLEKQLKTVFLGLGVLTIALASLPVVKTYAAQSDSVGATVRISVCGDGVVEYPEECEILQDVVKSCTDFGFSSGSVRCDNSCEFDVLNCFTTTVPNLRPGAGFTPFSTSSLPSFLIPFDINGDDVIKDQEFLTLITKWVAGWKIFIFDYTPSTATSCDLDGNRVCDLVDLSILLYYSK</sequence>
<dbReference type="AlphaFoldDB" id="A0A0G0MS27"/>
<proteinExistence type="predicted"/>
<gene>
    <name evidence="1" type="ORF">UT34_C0001G0023</name>
</gene>
<accession>A0A0G0MS27</accession>
<dbReference type="Proteomes" id="UP000034799">
    <property type="component" value="Unassembled WGS sequence"/>
</dbReference>
<reference evidence="1 2" key="1">
    <citation type="journal article" date="2015" name="Nature">
        <title>rRNA introns, odd ribosomes, and small enigmatic genomes across a large radiation of phyla.</title>
        <authorList>
            <person name="Brown C.T."/>
            <person name="Hug L.A."/>
            <person name="Thomas B.C."/>
            <person name="Sharon I."/>
            <person name="Castelle C.J."/>
            <person name="Singh A."/>
            <person name="Wilkins M.J."/>
            <person name="Williams K.H."/>
            <person name="Banfield J.F."/>
        </authorList>
    </citation>
    <scope>NUCLEOTIDE SEQUENCE [LARGE SCALE GENOMIC DNA]</scope>
</reference>
<evidence type="ECO:0008006" key="3">
    <source>
        <dbReference type="Google" id="ProtNLM"/>
    </source>
</evidence>
<name>A0A0G0MS27_9BACT</name>